<keyword evidence="2" id="KW-1185">Reference proteome</keyword>
<comment type="caution">
    <text evidence="1">The sequence shown here is derived from an EMBL/GenBank/DDBJ whole genome shotgun (WGS) entry which is preliminary data.</text>
</comment>
<dbReference type="AlphaFoldDB" id="A0A9N7U7N9"/>
<reference evidence="1" key="1">
    <citation type="submission" date="2020-03" db="EMBL/GenBank/DDBJ databases">
        <authorList>
            <person name="Weist P."/>
        </authorList>
    </citation>
    <scope>NUCLEOTIDE SEQUENCE</scope>
</reference>
<sequence length="110" mass="12008">MPEVLVQSAPLACLHSSVYPDIPLHWTANTVLHFLILLGTVFHRRKPDGIVACQAFHLALVVSLNVLATEGPAGMNHLLLRHGMPLALFQALASPQDFPAGYCSCQWGRK</sequence>
<dbReference type="EMBL" id="CADEAL010000824">
    <property type="protein sequence ID" value="CAB1425662.1"/>
    <property type="molecule type" value="Genomic_DNA"/>
</dbReference>
<evidence type="ECO:0000313" key="2">
    <source>
        <dbReference type="Proteomes" id="UP001153269"/>
    </source>
</evidence>
<dbReference type="Proteomes" id="UP001153269">
    <property type="component" value="Unassembled WGS sequence"/>
</dbReference>
<proteinExistence type="predicted"/>
<protein>
    <submittedName>
        <fullName evidence="1">Uncharacterized protein</fullName>
    </submittedName>
</protein>
<gene>
    <name evidence="1" type="ORF">PLEPLA_LOCUS13594</name>
</gene>
<evidence type="ECO:0000313" key="1">
    <source>
        <dbReference type="EMBL" id="CAB1425662.1"/>
    </source>
</evidence>
<accession>A0A9N7U7N9</accession>
<organism evidence="1 2">
    <name type="scientific">Pleuronectes platessa</name>
    <name type="common">European plaice</name>
    <dbReference type="NCBI Taxonomy" id="8262"/>
    <lineage>
        <taxon>Eukaryota</taxon>
        <taxon>Metazoa</taxon>
        <taxon>Chordata</taxon>
        <taxon>Craniata</taxon>
        <taxon>Vertebrata</taxon>
        <taxon>Euteleostomi</taxon>
        <taxon>Actinopterygii</taxon>
        <taxon>Neopterygii</taxon>
        <taxon>Teleostei</taxon>
        <taxon>Neoteleostei</taxon>
        <taxon>Acanthomorphata</taxon>
        <taxon>Carangaria</taxon>
        <taxon>Pleuronectiformes</taxon>
        <taxon>Pleuronectoidei</taxon>
        <taxon>Pleuronectidae</taxon>
        <taxon>Pleuronectes</taxon>
    </lineage>
</organism>
<name>A0A9N7U7N9_PLEPL</name>